<dbReference type="Proteomes" id="UP000649739">
    <property type="component" value="Unassembled WGS sequence"/>
</dbReference>
<dbReference type="SUPFAM" id="SSF53756">
    <property type="entry name" value="UDP-Glycosyltransferase/glycogen phosphorylase"/>
    <property type="match status" value="1"/>
</dbReference>
<dbReference type="PANTHER" id="PTHR12526">
    <property type="entry name" value="GLYCOSYLTRANSFERASE"/>
    <property type="match status" value="1"/>
</dbReference>
<dbReference type="EMBL" id="BMQB01000002">
    <property type="protein sequence ID" value="GGJ85807.1"/>
    <property type="molecule type" value="Genomic_DNA"/>
</dbReference>
<accession>A0A8J3F9D9</accession>
<evidence type="ECO:0000256" key="3">
    <source>
        <dbReference type="SAM" id="MobiDB-lite"/>
    </source>
</evidence>
<protein>
    <recommendedName>
        <fullName evidence="4">Glycosyltransferase subfamily 4-like N-terminal domain-containing protein</fullName>
    </recommendedName>
</protein>
<dbReference type="PANTHER" id="PTHR12526:SF600">
    <property type="entry name" value="GLYCOSYL TRANSFERASE GROUP 1"/>
    <property type="match status" value="1"/>
</dbReference>
<sequence length="527" mass="57750">MIEDAPAPPPGHIVMLVDNAVEGDSRVQKTARTTAAAGWRVTLLGVSPDGPKRWSCGDARVSLLRIPRARLLRERAYRRGWRTPLAHPSPMAARRATDGAALRAADREFTAAVAGHPPPPAGWLRARWAGLRRRQTAAKNAADQRITLLDRLRYRLARRCRGDRAWRTLEPYLWRYETALGRTIDTLAPDIIHANDTRMLGVAVRAARRARLAGREVRVVWDAHEYLPGMAGAGLADRWLPAHLAYQREYVRHADAVVTVAEPIADLLERDLALPERPLVLQNVPALDHPVTDADRERYGDLRRTCGLPADTPLLVYSGSPAPQRGLDTFVEALPLLPGVHLALVIGKPAAPYPRELVARAAALGVGDRLHLTPYVPHWYLVEYVRTASVGLIGNVHWPNHELSLNTKFFEYSHAHLPLVTSDVRTIATMVARTGQGEVFAAEDTEDFARAVRTVLADPDRYRRALAAPGLLDRWTWAEEVRGLHALYTRLGGPAAPAAGSAVRAPAQPGAPAAPAALAGTDPSPTR</sequence>
<dbReference type="CDD" id="cd03801">
    <property type="entry name" value="GT4_PimA-like"/>
    <property type="match status" value="1"/>
</dbReference>
<keyword evidence="1" id="KW-0328">Glycosyltransferase</keyword>
<dbReference type="Pfam" id="PF13439">
    <property type="entry name" value="Glyco_transf_4"/>
    <property type="match status" value="1"/>
</dbReference>
<dbReference type="RefSeq" id="WP_229783388.1">
    <property type="nucleotide sequence ID" value="NZ_BMQB01000002.1"/>
</dbReference>
<evidence type="ECO:0000256" key="1">
    <source>
        <dbReference type="ARBA" id="ARBA00022676"/>
    </source>
</evidence>
<dbReference type="InterPro" id="IPR028098">
    <property type="entry name" value="Glyco_trans_4-like_N"/>
</dbReference>
<evidence type="ECO:0000259" key="4">
    <source>
        <dbReference type="Pfam" id="PF13439"/>
    </source>
</evidence>
<feature type="compositionally biased region" description="Low complexity" evidence="3">
    <location>
        <begin position="496"/>
        <end position="519"/>
    </location>
</feature>
<keyword evidence="2" id="KW-0808">Transferase</keyword>
<reference evidence="5" key="1">
    <citation type="journal article" date="2014" name="Int. J. Syst. Evol. Microbiol.">
        <title>Complete genome sequence of Corynebacterium casei LMG S-19264T (=DSM 44701T), isolated from a smear-ripened cheese.</title>
        <authorList>
            <consortium name="US DOE Joint Genome Institute (JGI-PGF)"/>
            <person name="Walter F."/>
            <person name="Albersmeier A."/>
            <person name="Kalinowski J."/>
            <person name="Ruckert C."/>
        </authorList>
    </citation>
    <scope>NUCLEOTIDE SEQUENCE</scope>
    <source>
        <strain evidence="5">JCM 3090</strain>
    </source>
</reference>
<dbReference type="GO" id="GO:0016757">
    <property type="term" value="F:glycosyltransferase activity"/>
    <property type="evidence" value="ECO:0007669"/>
    <property type="project" value="UniProtKB-KW"/>
</dbReference>
<proteinExistence type="predicted"/>
<dbReference type="Pfam" id="PF13692">
    <property type="entry name" value="Glyco_trans_1_4"/>
    <property type="match status" value="1"/>
</dbReference>
<comment type="caution">
    <text evidence="5">The sequence shown here is derived from an EMBL/GenBank/DDBJ whole genome shotgun (WGS) entry which is preliminary data.</text>
</comment>
<feature type="region of interest" description="Disordered" evidence="3">
    <location>
        <begin position="496"/>
        <end position="527"/>
    </location>
</feature>
<keyword evidence="6" id="KW-1185">Reference proteome</keyword>
<evidence type="ECO:0000256" key="2">
    <source>
        <dbReference type="ARBA" id="ARBA00022679"/>
    </source>
</evidence>
<name>A0A8J3F9D9_9ACTN</name>
<reference evidence="5" key="2">
    <citation type="submission" date="2020-09" db="EMBL/GenBank/DDBJ databases">
        <authorList>
            <person name="Sun Q."/>
            <person name="Ohkuma M."/>
        </authorList>
    </citation>
    <scope>NUCLEOTIDE SEQUENCE</scope>
    <source>
        <strain evidence="5">JCM 3090</strain>
    </source>
</reference>
<evidence type="ECO:0000313" key="6">
    <source>
        <dbReference type="Proteomes" id="UP000649739"/>
    </source>
</evidence>
<evidence type="ECO:0000313" key="5">
    <source>
        <dbReference type="EMBL" id="GGJ85807.1"/>
    </source>
</evidence>
<dbReference type="AlphaFoldDB" id="A0A8J3F9D9"/>
<organism evidence="5 6">
    <name type="scientific">Pilimelia anulata</name>
    <dbReference type="NCBI Taxonomy" id="53371"/>
    <lineage>
        <taxon>Bacteria</taxon>
        <taxon>Bacillati</taxon>
        <taxon>Actinomycetota</taxon>
        <taxon>Actinomycetes</taxon>
        <taxon>Micromonosporales</taxon>
        <taxon>Micromonosporaceae</taxon>
        <taxon>Pilimelia</taxon>
    </lineage>
</organism>
<dbReference type="Gene3D" id="3.40.50.2000">
    <property type="entry name" value="Glycogen Phosphorylase B"/>
    <property type="match status" value="2"/>
</dbReference>
<feature type="domain" description="Glycosyltransferase subfamily 4-like N-terminal" evidence="4">
    <location>
        <begin position="163"/>
        <end position="279"/>
    </location>
</feature>
<gene>
    <name evidence="5" type="ORF">GCM10010123_14300</name>
</gene>